<keyword evidence="6 7" id="KW-0472">Membrane</keyword>
<feature type="transmembrane region" description="Helical" evidence="7">
    <location>
        <begin position="163"/>
        <end position="189"/>
    </location>
</feature>
<dbReference type="OrthoDB" id="9812701at2"/>
<keyword evidence="10" id="KW-1185">Reference proteome</keyword>
<dbReference type="Proteomes" id="UP000298358">
    <property type="component" value="Unassembled WGS sequence"/>
</dbReference>
<sequence length="317" mass="34131">MSSRSSSARRPEEREVASLDTAVMVDVARRTVAENRINGGMRRLGRWVLKNPFAAMASLIILLYVLVTIFAPLLTAYDPNTSSARDALRAPDAAHWFGTDSIGRDNFARTIYGGRTTIIVAATSVVLGGAVGIVLGLLAGYFAGWRRVVINRTVDVLFAFPDLILAMGIAAALSPGFLSTIVAIAFGAIPPFARITYSAVVGVKDSEFVQAARLSGTRAWRIMLMHILPNVTSPILVQFTLSLGFCILAVAALSFVGLGAQPPTAEWGLMVSEGRNYILSGQWWLTFFPGLAIAVLVLSFNLLGDTLRDMLDPRVKS</sequence>
<proteinExistence type="inferred from homology"/>
<keyword evidence="5 7" id="KW-1133">Transmembrane helix</keyword>
<dbReference type="SUPFAM" id="SSF161098">
    <property type="entry name" value="MetI-like"/>
    <property type="match status" value="1"/>
</dbReference>
<dbReference type="InterPro" id="IPR000515">
    <property type="entry name" value="MetI-like"/>
</dbReference>
<dbReference type="InterPro" id="IPR050366">
    <property type="entry name" value="BP-dependent_transpt_permease"/>
</dbReference>
<keyword evidence="3" id="KW-1003">Cell membrane</keyword>
<name>A0A4Y9FSB0_9MICO</name>
<dbReference type="AlphaFoldDB" id="A0A4Y9FSB0"/>
<evidence type="ECO:0000256" key="4">
    <source>
        <dbReference type="ARBA" id="ARBA00022692"/>
    </source>
</evidence>
<evidence type="ECO:0000256" key="6">
    <source>
        <dbReference type="ARBA" id="ARBA00023136"/>
    </source>
</evidence>
<gene>
    <name evidence="9" type="ORF">E4U02_12260</name>
</gene>
<protein>
    <submittedName>
        <fullName evidence="9">ABC transporter permease</fullName>
    </submittedName>
</protein>
<evidence type="ECO:0000313" key="9">
    <source>
        <dbReference type="EMBL" id="TFU32117.1"/>
    </source>
</evidence>
<comment type="similarity">
    <text evidence="7">Belongs to the binding-protein-dependent transport system permease family.</text>
</comment>
<keyword evidence="2 7" id="KW-0813">Transport</keyword>
<evidence type="ECO:0000256" key="3">
    <source>
        <dbReference type="ARBA" id="ARBA00022475"/>
    </source>
</evidence>
<feature type="transmembrane region" description="Helical" evidence="7">
    <location>
        <begin position="235"/>
        <end position="261"/>
    </location>
</feature>
<organism evidence="9 10">
    <name type="scientific">Microbacterium paludicola</name>
    <dbReference type="NCBI Taxonomy" id="300019"/>
    <lineage>
        <taxon>Bacteria</taxon>
        <taxon>Bacillati</taxon>
        <taxon>Actinomycetota</taxon>
        <taxon>Actinomycetes</taxon>
        <taxon>Micrococcales</taxon>
        <taxon>Microbacteriaceae</taxon>
        <taxon>Microbacterium</taxon>
    </lineage>
</organism>
<dbReference type="PANTHER" id="PTHR43386">
    <property type="entry name" value="OLIGOPEPTIDE TRANSPORT SYSTEM PERMEASE PROTEIN APPC"/>
    <property type="match status" value="1"/>
</dbReference>
<dbReference type="Gene3D" id="1.10.3720.10">
    <property type="entry name" value="MetI-like"/>
    <property type="match status" value="1"/>
</dbReference>
<comment type="caution">
    <text evidence="9">The sequence shown here is derived from an EMBL/GenBank/DDBJ whole genome shotgun (WGS) entry which is preliminary data.</text>
</comment>
<dbReference type="GO" id="GO:0005886">
    <property type="term" value="C:plasma membrane"/>
    <property type="evidence" value="ECO:0007669"/>
    <property type="project" value="UniProtKB-SubCell"/>
</dbReference>
<dbReference type="Pfam" id="PF12911">
    <property type="entry name" value="OppC_N"/>
    <property type="match status" value="1"/>
</dbReference>
<reference evidence="9 10" key="1">
    <citation type="submission" date="2019-03" db="EMBL/GenBank/DDBJ databases">
        <title>Diversity of the mouse oral microbiome.</title>
        <authorList>
            <person name="Joseph S."/>
            <person name="Aduse-Opoku J."/>
            <person name="Curtis M."/>
            <person name="Wade W."/>
            <person name="Hashim A."/>
        </authorList>
    </citation>
    <scope>NUCLEOTIDE SEQUENCE [LARGE SCALE GENOMIC DNA]</scope>
    <source>
        <strain evidence="9 10">P1012</strain>
    </source>
</reference>
<evidence type="ECO:0000256" key="5">
    <source>
        <dbReference type="ARBA" id="ARBA00022989"/>
    </source>
</evidence>
<dbReference type="InterPro" id="IPR035906">
    <property type="entry name" value="MetI-like_sf"/>
</dbReference>
<evidence type="ECO:0000256" key="2">
    <source>
        <dbReference type="ARBA" id="ARBA00022448"/>
    </source>
</evidence>
<dbReference type="PANTHER" id="PTHR43386:SF1">
    <property type="entry name" value="D,D-DIPEPTIDE TRANSPORT SYSTEM PERMEASE PROTEIN DDPC-RELATED"/>
    <property type="match status" value="1"/>
</dbReference>
<dbReference type="InterPro" id="IPR025966">
    <property type="entry name" value="OppC_N"/>
</dbReference>
<dbReference type="EMBL" id="SPQB01000035">
    <property type="protein sequence ID" value="TFU32117.1"/>
    <property type="molecule type" value="Genomic_DNA"/>
</dbReference>
<dbReference type="GO" id="GO:0055085">
    <property type="term" value="P:transmembrane transport"/>
    <property type="evidence" value="ECO:0007669"/>
    <property type="project" value="InterPro"/>
</dbReference>
<feature type="transmembrane region" description="Helical" evidence="7">
    <location>
        <begin position="53"/>
        <end position="75"/>
    </location>
</feature>
<dbReference type="CDD" id="cd06261">
    <property type="entry name" value="TM_PBP2"/>
    <property type="match status" value="1"/>
</dbReference>
<feature type="transmembrane region" description="Helical" evidence="7">
    <location>
        <begin position="281"/>
        <end position="304"/>
    </location>
</feature>
<evidence type="ECO:0000256" key="1">
    <source>
        <dbReference type="ARBA" id="ARBA00004651"/>
    </source>
</evidence>
<evidence type="ECO:0000313" key="10">
    <source>
        <dbReference type="Proteomes" id="UP000298358"/>
    </source>
</evidence>
<evidence type="ECO:0000256" key="7">
    <source>
        <dbReference type="RuleBase" id="RU363032"/>
    </source>
</evidence>
<feature type="domain" description="ABC transmembrane type-1" evidence="8">
    <location>
        <begin position="114"/>
        <end position="304"/>
    </location>
</feature>
<accession>A0A4Y9FSB0</accession>
<keyword evidence="4 7" id="KW-0812">Transmembrane</keyword>
<feature type="transmembrane region" description="Helical" evidence="7">
    <location>
        <begin position="118"/>
        <end position="143"/>
    </location>
</feature>
<dbReference type="Pfam" id="PF00528">
    <property type="entry name" value="BPD_transp_1"/>
    <property type="match status" value="1"/>
</dbReference>
<comment type="subcellular location">
    <subcellularLocation>
        <location evidence="1 7">Cell membrane</location>
        <topology evidence="1 7">Multi-pass membrane protein</topology>
    </subcellularLocation>
</comment>
<evidence type="ECO:0000259" key="8">
    <source>
        <dbReference type="PROSITE" id="PS50928"/>
    </source>
</evidence>
<dbReference type="PROSITE" id="PS50928">
    <property type="entry name" value="ABC_TM1"/>
    <property type="match status" value="1"/>
</dbReference>